<organism evidence="1 2">
    <name type="scientific">Pseudomonas nitroreducens</name>
    <dbReference type="NCBI Taxonomy" id="46680"/>
    <lineage>
        <taxon>Bacteria</taxon>
        <taxon>Pseudomonadati</taxon>
        <taxon>Pseudomonadota</taxon>
        <taxon>Gammaproteobacteria</taxon>
        <taxon>Pseudomonadales</taxon>
        <taxon>Pseudomonadaceae</taxon>
        <taxon>Pseudomonas</taxon>
    </lineage>
</organism>
<evidence type="ECO:0000313" key="2">
    <source>
        <dbReference type="Proteomes" id="UP000608450"/>
    </source>
</evidence>
<sequence>MPLVRLAKPTDFEPFDFMGRTMYRIRWCDRLCPGNPAEDPVAGAELFNEWQCAIAAGHDPQLEPGQRLALIIRWCLESTTKDAIKLASEIIKKYKGSASVITLEFPKDNFGEPALAYRYELAFLNKQVMELPAETVMQLQNLCKGSNE</sequence>
<dbReference type="Proteomes" id="UP000608450">
    <property type="component" value="Unassembled WGS sequence"/>
</dbReference>
<dbReference type="EMBL" id="JADTFC010000124">
    <property type="protein sequence ID" value="MBG6291568.1"/>
    <property type="molecule type" value="Genomic_DNA"/>
</dbReference>
<keyword evidence="2" id="KW-1185">Reference proteome</keyword>
<evidence type="ECO:0000313" key="1">
    <source>
        <dbReference type="EMBL" id="MBG6291568.1"/>
    </source>
</evidence>
<proteinExistence type="predicted"/>
<gene>
    <name evidence="1" type="ORF">I5I61_29280</name>
</gene>
<protein>
    <submittedName>
        <fullName evidence="1">Uncharacterized protein</fullName>
    </submittedName>
</protein>
<comment type="caution">
    <text evidence="1">The sequence shown here is derived from an EMBL/GenBank/DDBJ whole genome shotgun (WGS) entry which is preliminary data.</text>
</comment>
<dbReference type="RefSeq" id="WP_139233734.1">
    <property type="nucleotide sequence ID" value="NZ_JADTFC010000124.1"/>
</dbReference>
<accession>A0ABS0KU00</accession>
<name>A0ABS0KU00_PSENT</name>
<reference evidence="1 2" key="1">
    <citation type="submission" date="2020-11" db="EMBL/GenBank/DDBJ databases">
        <title>Enhanced detection system for hospital associated transmission using whole genome sequencing surveillance.</title>
        <authorList>
            <person name="Harrison L.H."/>
            <person name="Van Tyne D."/>
            <person name="Marsh J.W."/>
            <person name="Griffith M.P."/>
            <person name="Snyder D.J."/>
            <person name="Cooper V.S."/>
            <person name="Mustapha M."/>
        </authorList>
    </citation>
    <scope>NUCLEOTIDE SEQUENCE [LARGE SCALE GENOMIC DNA]</scope>
    <source>
        <strain evidence="1 2">PSA00705</strain>
    </source>
</reference>